<accession>A0A6J5QN28</accession>
<evidence type="ECO:0000313" key="3">
    <source>
        <dbReference type="EMBL" id="CAB4217833.1"/>
    </source>
</evidence>
<reference evidence="1" key="1">
    <citation type="submission" date="2020-05" db="EMBL/GenBank/DDBJ databases">
        <authorList>
            <person name="Chiriac C."/>
            <person name="Salcher M."/>
            <person name="Ghai R."/>
            <person name="Kavagutti S V."/>
        </authorList>
    </citation>
    <scope>NUCLEOTIDE SEQUENCE</scope>
</reference>
<dbReference type="EMBL" id="LR797450">
    <property type="protein sequence ID" value="CAB4217833.1"/>
    <property type="molecule type" value="Genomic_DNA"/>
</dbReference>
<dbReference type="EMBL" id="LR798430">
    <property type="protein sequence ID" value="CAB5231648.1"/>
    <property type="molecule type" value="Genomic_DNA"/>
</dbReference>
<organism evidence="1">
    <name type="scientific">uncultured Caudovirales phage</name>
    <dbReference type="NCBI Taxonomy" id="2100421"/>
    <lineage>
        <taxon>Viruses</taxon>
        <taxon>Duplodnaviria</taxon>
        <taxon>Heunggongvirae</taxon>
        <taxon>Uroviricota</taxon>
        <taxon>Caudoviricetes</taxon>
        <taxon>Peduoviridae</taxon>
        <taxon>Maltschvirus</taxon>
        <taxon>Maltschvirus maltsch</taxon>
    </lineage>
</organism>
<name>A0A6J5QN28_9CAUD</name>
<protein>
    <submittedName>
        <fullName evidence="1">Uncharacterized protein</fullName>
    </submittedName>
</protein>
<sequence>MTTTTGGQLYFIALATLERLEIQFYPPELDFTNSLNIATVNIVGRNTPEYHYLSGESQLSMALDFYAMDGSVQDVIAKCLWLKALAMNDGDRRPAQQVKLVWGSLFPPNAKWIIRKFDYKLSLFDPANGNLPKQAYAQLTLALDPDSNIGWEDIRGDFKGPYPGLVT</sequence>
<evidence type="ECO:0000313" key="1">
    <source>
        <dbReference type="EMBL" id="CAB4185202.1"/>
    </source>
</evidence>
<dbReference type="EMBL" id="LR797075">
    <property type="protein sequence ID" value="CAB4185202.1"/>
    <property type="molecule type" value="Genomic_DNA"/>
</dbReference>
<gene>
    <name evidence="1" type="ORF">UFOVP1127_33</name>
    <name evidence="2" type="ORF">UFOVP1242_41</name>
    <name evidence="3" type="ORF">UFOVP1492_101</name>
    <name evidence="4" type="ORF">UFOVP1580_130</name>
</gene>
<evidence type="ECO:0000313" key="2">
    <source>
        <dbReference type="EMBL" id="CAB4193210.1"/>
    </source>
</evidence>
<evidence type="ECO:0000313" key="4">
    <source>
        <dbReference type="EMBL" id="CAB5231648.1"/>
    </source>
</evidence>
<proteinExistence type="predicted"/>
<dbReference type="EMBL" id="LR797197">
    <property type="protein sequence ID" value="CAB4193210.1"/>
    <property type="molecule type" value="Genomic_DNA"/>
</dbReference>